<evidence type="ECO:0000313" key="3">
    <source>
        <dbReference type="Proteomes" id="UP000275267"/>
    </source>
</evidence>
<evidence type="ECO:0000313" key="2">
    <source>
        <dbReference type="EMBL" id="RLN41432.1"/>
    </source>
</evidence>
<feature type="region of interest" description="Disordered" evidence="1">
    <location>
        <begin position="1"/>
        <end position="54"/>
    </location>
</feature>
<accession>A0A3L6TMG1</accession>
<organism evidence="2 3">
    <name type="scientific">Panicum miliaceum</name>
    <name type="common">Proso millet</name>
    <name type="synonym">Broomcorn millet</name>
    <dbReference type="NCBI Taxonomy" id="4540"/>
    <lineage>
        <taxon>Eukaryota</taxon>
        <taxon>Viridiplantae</taxon>
        <taxon>Streptophyta</taxon>
        <taxon>Embryophyta</taxon>
        <taxon>Tracheophyta</taxon>
        <taxon>Spermatophyta</taxon>
        <taxon>Magnoliopsida</taxon>
        <taxon>Liliopsida</taxon>
        <taxon>Poales</taxon>
        <taxon>Poaceae</taxon>
        <taxon>PACMAD clade</taxon>
        <taxon>Panicoideae</taxon>
        <taxon>Panicodae</taxon>
        <taxon>Paniceae</taxon>
        <taxon>Panicinae</taxon>
        <taxon>Panicum</taxon>
        <taxon>Panicum sect. Panicum</taxon>
    </lineage>
</organism>
<proteinExistence type="predicted"/>
<keyword evidence="3" id="KW-1185">Reference proteome</keyword>
<feature type="compositionally biased region" description="Pro residues" evidence="1">
    <location>
        <begin position="1"/>
        <end position="12"/>
    </location>
</feature>
<feature type="compositionally biased region" description="Basic residues" evidence="1">
    <location>
        <begin position="14"/>
        <end position="25"/>
    </location>
</feature>
<feature type="region of interest" description="Disordered" evidence="1">
    <location>
        <begin position="98"/>
        <end position="127"/>
    </location>
</feature>
<comment type="caution">
    <text evidence="2">The sequence shown here is derived from an EMBL/GenBank/DDBJ whole genome shotgun (WGS) entry which is preliminary data.</text>
</comment>
<evidence type="ECO:0000256" key="1">
    <source>
        <dbReference type="SAM" id="MobiDB-lite"/>
    </source>
</evidence>
<sequence length="176" mass="19865">MSPPSSNPPLPLPAKKRKVPPKTKSFHIEPPKKKKSKKKQPKEPAKLPWDQTLEECVAEAQRAVDEHFKKKEPEKKTPIDPKDKAFFLKMTDANRHKFIPPSDYDCSTTKSYEKKKRSARSLSDVPQLGTQKKQSIELLVVLPTVQQGLIEFLATSRLSVAQVAGGKIENHPIVPR</sequence>
<name>A0A3L6TMG1_PANMI</name>
<dbReference type="Proteomes" id="UP000275267">
    <property type="component" value="Unassembled WGS sequence"/>
</dbReference>
<dbReference type="AlphaFoldDB" id="A0A3L6TMG1"/>
<protein>
    <submittedName>
        <fullName evidence="2">Uncharacterized protein</fullName>
    </submittedName>
</protein>
<gene>
    <name evidence="2" type="ORF">C2845_PM01G44130</name>
</gene>
<reference evidence="3" key="1">
    <citation type="journal article" date="2019" name="Nat. Commun.">
        <title>The genome of broomcorn millet.</title>
        <authorList>
            <person name="Zou C."/>
            <person name="Miki D."/>
            <person name="Li D."/>
            <person name="Tang Q."/>
            <person name="Xiao L."/>
            <person name="Rajput S."/>
            <person name="Deng P."/>
            <person name="Jia W."/>
            <person name="Huang R."/>
            <person name="Zhang M."/>
            <person name="Sun Y."/>
            <person name="Hu J."/>
            <person name="Fu X."/>
            <person name="Schnable P.S."/>
            <person name="Li F."/>
            <person name="Zhang H."/>
            <person name="Feng B."/>
            <person name="Zhu X."/>
            <person name="Liu R."/>
            <person name="Schnable J.C."/>
            <person name="Zhu J.-K."/>
            <person name="Zhang H."/>
        </authorList>
    </citation>
    <scope>NUCLEOTIDE SEQUENCE [LARGE SCALE GENOMIC DNA]</scope>
</reference>
<dbReference type="EMBL" id="PQIB02000001">
    <property type="protein sequence ID" value="RLN41432.1"/>
    <property type="molecule type" value="Genomic_DNA"/>
</dbReference>